<evidence type="ECO:0000256" key="9">
    <source>
        <dbReference type="ARBA" id="ARBA00023264"/>
    </source>
</evidence>
<evidence type="ECO:0000256" key="7">
    <source>
        <dbReference type="ARBA" id="ARBA00023098"/>
    </source>
</evidence>
<dbReference type="GO" id="GO:0008654">
    <property type="term" value="P:phospholipid biosynthetic process"/>
    <property type="evidence" value="ECO:0007669"/>
    <property type="project" value="UniProtKB-KW"/>
</dbReference>
<gene>
    <name evidence="10" type="ORF">DES45_10971</name>
</gene>
<dbReference type="RefSeq" id="WP_114771950.1">
    <property type="nucleotide sequence ID" value="NZ_QQBB01000009.1"/>
</dbReference>
<evidence type="ECO:0000313" key="11">
    <source>
        <dbReference type="Proteomes" id="UP000254925"/>
    </source>
</evidence>
<dbReference type="EMBL" id="QQBB01000009">
    <property type="protein sequence ID" value="RDI56387.1"/>
    <property type="molecule type" value="Genomic_DNA"/>
</dbReference>
<evidence type="ECO:0000256" key="5">
    <source>
        <dbReference type="ARBA" id="ARBA00023002"/>
    </source>
</evidence>
<keyword evidence="3" id="KW-0479">Metal-binding</keyword>
<keyword evidence="4" id="KW-0521">NADP</keyword>
<reference evidence="10 11" key="1">
    <citation type="submission" date="2018-07" db="EMBL/GenBank/DDBJ databases">
        <title>Genomic Encyclopedia of Type Strains, Phase IV (KMG-IV): sequencing the most valuable type-strain genomes for metagenomic binning, comparative biology and taxonomic classification.</title>
        <authorList>
            <person name="Goeker M."/>
        </authorList>
    </citation>
    <scope>NUCLEOTIDE SEQUENCE [LARGE SCALE GENOMIC DNA]</scope>
    <source>
        <strain evidence="10 11">DSM 14364</strain>
    </source>
</reference>
<dbReference type="Proteomes" id="UP000254925">
    <property type="component" value="Unassembled WGS sequence"/>
</dbReference>
<dbReference type="SUPFAM" id="SSF56796">
    <property type="entry name" value="Dehydroquinate synthase-like"/>
    <property type="match status" value="1"/>
</dbReference>
<protein>
    <submittedName>
        <fullName evidence="10">Glycerol-1-phosphate dehydrogenase [NAD(P)+]</fullName>
    </submittedName>
</protein>
<keyword evidence="11" id="KW-1185">Reference proteome</keyword>
<dbReference type="Gene3D" id="3.40.50.1970">
    <property type="match status" value="1"/>
</dbReference>
<evidence type="ECO:0000256" key="2">
    <source>
        <dbReference type="ARBA" id="ARBA00022516"/>
    </source>
</evidence>
<dbReference type="OrthoDB" id="8842430at2"/>
<dbReference type="PANTHER" id="PTHR43616">
    <property type="entry name" value="GLYCEROL DEHYDROGENASE"/>
    <property type="match status" value="1"/>
</dbReference>
<dbReference type="AlphaFoldDB" id="A0A370HG47"/>
<dbReference type="Pfam" id="PF13685">
    <property type="entry name" value="Fe-ADH_2"/>
    <property type="match status" value="1"/>
</dbReference>
<organism evidence="10 11">
    <name type="scientific">Microvirga subterranea</name>
    <dbReference type="NCBI Taxonomy" id="186651"/>
    <lineage>
        <taxon>Bacteria</taxon>
        <taxon>Pseudomonadati</taxon>
        <taxon>Pseudomonadota</taxon>
        <taxon>Alphaproteobacteria</taxon>
        <taxon>Hyphomicrobiales</taxon>
        <taxon>Methylobacteriaceae</taxon>
        <taxon>Microvirga</taxon>
    </lineage>
</organism>
<evidence type="ECO:0000256" key="1">
    <source>
        <dbReference type="ARBA" id="ARBA00022490"/>
    </source>
</evidence>
<dbReference type="Gene3D" id="1.20.1090.10">
    <property type="entry name" value="Dehydroquinate synthase-like - alpha domain"/>
    <property type="match status" value="1"/>
</dbReference>
<comment type="caution">
    <text evidence="10">The sequence shown here is derived from an EMBL/GenBank/DDBJ whole genome shotgun (WGS) entry which is preliminary data.</text>
</comment>
<dbReference type="InterPro" id="IPR016205">
    <property type="entry name" value="Glycerol_DH"/>
</dbReference>
<keyword evidence="7" id="KW-0443">Lipid metabolism</keyword>
<evidence type="ECO:0000256" key="4">
    <source>
        <dbReference type="ARBA" id="ARBA00022857"/>
    </source>
</evidence>
<evidence type="ECO:0000256" key="8">
    <source>
        <dbReference type="ARBA" id="ARBA00023209"/>
    </source>
</evidence>
<keyword evidence="9" id="KW-1208">Phospholipid metabolism</keyword>
<dbReference type="GO" id="GO:0046872">
    <property type="term" value="F:metal ion binding"/>
    <property type="evidence" value="ECO:0007669"/>
    <property type="project" value="UniProtKB-KW"/>
</dbReference>
<accession>A0A370HG47</accession>
<keyword evidence="2" id="KW-0444">Lipid biosynthesis</keyword>
<evidence type="ECO:0000313" key="10">
    <source>
        <dbReference type="EMBL" id="RDI56387.1"/>
    </source>
</evidence>
<evidence type="ECO:0000256" key="6">
    <source>
        <dbReference type="ARBA" id="ARBA00023027"/>
    </source>
</evidence>
<sequence length="460" mass="48940">MTDQAQVLDEAVRKATVTRRVFVAPGALAALPDAVREVGGRPLLIVADPNTMEAAGRDALAVLEQAGLSASAPIILEAAPRAKPHAGTARDIAGVIRERGALPVAVGSGVINDLTKYAAELAGTSYMCVATAASMDGYAASGAALLDDGFKRTLDCAPPVAVVADLNVIARAPGRMAGWGYGDLAGKIVAGADWKLADALGEEPINPEPFALVQDNVRGWLSRPAEIQRGDPAAFGDLVNGLLVSGFAMQAHGNSRPASGAEHLISHVWEMERLTHEGEPAAHGACVGIGTVAILALYEWFLSQHIDADAVAQSRNAASTPEQVEAQIAAAFQDPHIADSARTEMRAKLERASRRDERLATLAANWPALRDELRRLTIPPDEMEGWLRQAGAPAHPADLGVPLAKLAREYRRARLIRRRYTILDLMDDLGWFDRSIAALMADDGFWGRRSRGQGRHAATV</sequence>
<evidence type="ECO:0000256" key="3">
    <source>
        <dbReference type="ARBA" id="ARBA00022723"/>
    </source>
</evidence>
<name>A0A370HG47_9HYPH</name>
<dbReference type="PANTHER" id="PTHR43616:SF5">
    <property type="entry name" value="GLYCEROL DEHYDROGENASE 1"/>
    <property type="match status" value="1"/>
</dbReference>
<keyword evidence="6" id="KW-0520">NAD</keyword>
<keyword evidence="8" id="KW-0594">Phospholipid biosynthesis</keyword>
<keyword evidence="1" id="KW-0963">Cytoplasm</keyword>
<dbReference type="CDD" id="cd08175">
    <property type="entry name" value="G1PDH"/>
    <property type="match status" value="1"/>
</dbReference>
<keyword evidence="5" id="KW-0560">Oxidoreductase</keyword>
<proteinExistence type="predicted"/>
<dbReference type="InterPro" id="IPR032837">
    <property type="entry name" value="G1PDH"/>
</dbReference>
<dbReference type="GO" id="GO:0016614">
    <property type="term" value="F:oxidoreductase activity, acting on CH-OH group of donors"/>
    <property type="evidence" value="ECO:0007669"/>
    <property type="project" value="InterPro"/>
</dbReference>